<comment type="subcellular location">
    <subcellularLocation>
        <location evidence="1">Cytoplasm</location>
    </subcellularLocation>
</comment>
<dbReference type="InterPro" id="IPR000835">
    <property type="entry name" value="HTH_MarR-typ"/>
</dbReference>
<reference evidence="7 8" key="1">
    <citation type="submission" date="2023-07" db="EMBL/GenBank/DDBJ databases">
        <title>Sorghum-associated microbial communities from plants grown in Nebraska, USA.</title>
        <authorList>
            <person name="Schachtman D."/>
        </authorList>
    </citation>
    <scope>NUCLEOTIDE SEQUENCE [LARGE SCALE GENOMIC DNA]</scope>
    <source>
        <strain evidence="7 8">DS2154</strain>
    </source>
</reference>
<evidence type="ECO:0000259" key="6">
    <source>
        <dbReference type="PROSITE" id="PS50995"/>
    </source>
</evidence>
<dbReference type="Gene3D" id="1.10.10.10">
    <property type="entry name" value="Winged helix-like DNA-binding domain superfamily/Winged helix DNA-binding domain"/>
    <property type="match status" value="1"/>
</dbReference>
<evidence type="ECO:0000313" key="8">
    <source>
        <dbReference type="Proteomes" id="UP001262754"/>
    </source>
</evidence>
<dbReference type="Gene3D" id="3.40.50.720">
    <property type="entry name" value="NAD(P)-binding Rossmann-like Domain"/>
    <property type="match status" value="1"/>
</dbReference>
<protein>
    <submittedName>
        <fullName evidence="7">Dinucleotide-binding enzyme/DNA-binding MarR family transcriptional regulator</fullName>
    </submittedName>
</protein>
<dbReference type="Pfam" id="PF22381">
    <property type="entry name" value="Staph_reg_Sar_Rot"/>
    <property type="match status" value="1"/>
</dbReference>
<keyword evidence="4" id="KW-0238">DNA-binding</keyword>
<evidence type="ECO:0000256" key="4">
    <source>
        <dbReference type="ARBA" id="ARBA00023125"/>
    </source>
</evidence>
<dbReference type="PROSITE" id="PS50995">
    <property type="entry name" value="HTH_MARR_2"/>
    <property type="match status" value="1"/>
</dbReference>
<feature type="domain" description="HTH marR-type" evidence="6">
    <location>
        <begin position="6"/>
        <end position="136"/>
    </location>
</feature>
<accession>A0ABU1MZ88</accession>
<name>A0ABU1MZ88_9CAUL</name>
<gene>
    <name evidence="7" type="ORF">J2800_001740</name>
</gene>
<organism evidence="7 8">
    <name type="scientific">Caulobacter rhizosphaerae</name>
    <dbReference type="NCBI Taxonomy" id="2010972"/>
    <lineage>
        <taxon>Bacteria</taxon>
        <taxon>Pseudomonadati</taxon>
        <taxon>Pseudomonadota</taxon>
        <taxon>Alphaproteobacteria</taxon>
        <taxon>Caulobacterales</taxon>
        <taxon>Caulobacteraceae</taxon>
        <taxon>Caulobacter</taxon>
    </lineage>
</organism>
<dbReference type="PANTHER" id="PTHR33164">
    <property type="entry name" value="TRANSCRIPTIONAL REGULATOR, MARR FAMILY"/>
    <property type="match status" value="1"/>
</dbReference>
<dbReference type="InterPro" id="IPR039422">
    <property type="entry name" value="MarR/SlyA-like"/>
</dbReference>
<dbReference type="SUPFAM" id="SSF46785">
    <property type="entry name" value="Winged helix' DNA-binding domain"/>
    <property type="match status" value="1"/>
</dbReference>
<evidence type="ECO:0000256" key="3">
    <source>
        <dbReference type="ARBA" id="ARBA00023015"/>
    </source>
</evidence>
<proteinExistence type="predicted"/>
<dbReference type="SMART" id="SM00347">
    <property type="entry name" value="HTH_MARR"/>
    <property type="match status" value="1"/>
</dbReference>
<dbReference type="InterPro" id="IPR055166">
    <property type="entry name" value="Transc_reg_Sar_Rot_HTH"/>
</dbReference>
<keyword evidence="5" id="KW-0804">Transcription</keyword>
<dbReference type="PANTHER" id="PTHR33164:SF5">
    <property type="entry name" value="ORGANIC HYDROPEROXIDE RESISTANCE TRANSCRIPTIONAL REGULATOR"/>
    <property type="match status" value="1"/>
</dbReference>
<dbReference type="InterPro" id="IPR036291">
    <property type="entry name" value="NAD(P)-bd_dom_sf"/>
</dbReference>
<keyword evidence="2" id="KW-0963">Cytoplasm</keyword>
<dbReference type="RefSeq" id="WP_310030771.1">
    <property type="nucleotide sequence ID" value="NZ_JAVDRL010000004.1"/>
</dbReference>
<dbReference type="SUPFAM" id="SSF51735">
    <property type="entry name" value="NAD(P)-binding Rossmann-fold domains"/>
    <property type="match status" value="1"/>
</dbReference>
<evidence type="ECO:0000256" key="5">
    <source>
        <dbReference type="ARBA" id="ARBA00023163"/>
    </source>
</evidence>
<evidence type="ECO:0000256" key="2">
    <source>
        <dbReference type="ARBA" id="ARBA00022490"/>
    </source>
</evidence>
<evidence type="ECO:0000256" key="1">
    <source>
        <dbReference type="ARBA" id="ARBA00004496"/>
    </source>
</evidence>
<dbReference type="InterPro" id="IPR028939">
    <property type="entry name" value="P5C_Rdtase_cat_N"/>
</dbReference>
<keyword evidence="3" id="KW-0805">Transcription regulation</keyword>
<dbReference type="EMBL" id="JAVDRL010000004">
    <property type="protein sequence ID" value="MDR6531001.1"/>
    <property type="molecule type" value="Genomic_DNA"/>
</dbReference>
<keyword evidence="8" id="KW-1185">Reference proteome</keyword>
<evidence type="ECO:0000313" key="7">
    <source>
        <dbReference type="EMBL" id="MDR6531001.1"/>
    </source>
</evidence>
<dbReference type="Proteomes" id="UP001262754">
    <property type="component" value="Unassembled WGS sequence"/>
</dbReference>
<dbReference type="Pfam" id="PF03807">
    <property type="entry name" value="F420_oxidored"/>
    <property type="match status" value="1"/>
</dbReference>
<sequence>MTRSTATQLSFSLHSAANRMVRLHKPILEPLGLTFPQYLVVLELLDGGPRTVGALGAALDMDTGTITPLVKRLEAAGRVSRTRDSTDERRVMVDLTPAGRSLEAAVRGVTGQIKTACQLTDEGLDDLRRTLDALAIAPRGLTAPDAPADALHLAERDNMKIGVIGTGNIGGALAGKLRAAGHEVRVANSRGVEGVRAFADKVGATPVDIRGAVEGVDAVILSIPFPAVADLPKDLFDGLPSAAPVIDTGNYYPGLRDPQIAEIDDGMVESVWVSRQIGRPVVKAFNNILAYSLAELGRPLGASDRLAVAVAGDDPDAKALVAGLVNDVGFDPVDAGPLAEAWRQQPSTPVYCCDWNAQETRDALALARPGEAPAKRDAMMETLAKLGPSPTHADILASNRVVNAPT</sequence>
<comment type="caution">
    <text evidence="7">The sequence shown here is derived from an EMBL/GenBank/DDBJ whole genome shotgun (WGS) entry which is preliminary data.</text>
</comment>
<dbReference type="InterPro" id="IPR036390">
    <property type="entry name" value="WH_DNA-bd_sf"/>
</dbReference>
<dbReference type="InterPro" id="IPR036388">
    <property type="entry name" value="WH-like_DNA-bd_sf"/>
</dbReference>